<dbReference type="InterPro" id="IPR009424">
    <property type="entry name" value="AGP16/20/22/41"/>
</dbReference>
<organism evidence="2">
    <name type="scientific">Solanum lycopersicum</name>
    <name type="common">Tomato</name>
    <name type="synonym">Lycopersicon esculentum</name>
    <dbReference type="NCBI Taxonomy" id="4081"/>
    <lineage>
        <taxon>Eukaryota</taxon>
        <taxon>Viridiplantae</taxon>
        <taxon>Streptophyta</taxon>
        <taxon>Embryophyta</taxon>
        <taxon>Tracheophyta</taxon>
        <taxon>Spermatophyta</taxon>
        <taxon>Magnoliopsida</taxon>
        <taxon>eudicotyledons</taxon>
        <taxon>Gunneridae</taxon>
        <taxon>Pentapetalae</taxon>
        <taxon>asterids</taxon>
        <taxon>lamiids</taxon>
        <taxon>Solanales</taxon>
        <taxon>Solanaceae</taxon>
        <taxon>Solanoideae</taxon>
        <taxon>Solaneae</taxon>
        <taxon>Solanum</taxon>
        <taxon>Solanum subgen. Lycopersicon</taxon>
    </lineage>
</organism>
<accession>K4DBP2</accession>
<dbReference type="OMA" id="IGFMFMA"/>
<keyword evidence="1" id="KW-1133">Transmembrane helix</keyword>
<evidence type="ECO:0000313" key="2">
    <source>
        <dbReference type="EnsemblPlants" id="Solyc12g007050.1.1"/>
    </source>
</evidence>
<evidence type="ECO:0008006" key="4">
    <source>
        <dbReference type="Google" id="ProtNLM"/>
    </source>
</evidence>
<dbReference type="Proteomes" id="UP000004994">
    <property type="component" value="Chromosome 12"/>
</dbReference>
<feature type="transmembrane region" description="Helical" evidence="1">
    <location>
        <begin position="48"/>
        <end position="64"/>
    </location>
</feature>
<reference evidence="2" key="1">
    <citation type="journal article" date="2012" name="Nature">
        <title>The tomato genome sequence provides insights into fleshy fruit evolution.</title>
        <authorList>
            <consortium name="Tomato Genome Consortium"/>
        </authorList>
    </citation>
    <scope>NUCLEOTIDE SEQUENCE [LARGE SCALE GENOMIC DNA]</scope>
    <source>
        <strain evidence="2">cv. Heinz 1706</strain>
    </source>
</reference>
<dbReference type="Gramene" id="Solyc12g007050.1.1">
    <property type="protein sequence ID" value="Solyc12g007050.1.1"/>
    <property type="gene ID" value="Solyc12g007050.1"/>
</dbReference>
<dbReference type="InParanoid" id="K4DBP2"/>
<dbReference type="EnsemblPlants" id="Solyc12g007050.1.1">
    <property type="protein sequence ID" value="Solyc12g007050.1.1"/>
    <property type="gene ID" value="Solyc12g007050.1"/>
</dbReference>
<dbReference type="Pfam" id="PF06376">
    <property type="entry name" value="AGP"/>
    <property type="match status" value="1"/>
</dbReference>
<protein>
    <recommendedName>
        <fullName evidence="4">Arabinogalactan peptide 22</fullName>
    </recommendedName>
</protein>
<dbReference type="STRING" id="4081.K4DBP2"/>
<sequence>MNSVRLLNFSFIIINFMFMTLFKFSFGQGMAPSSAPSPSNDGTTIDQGIAYVLLLVALAITYLVH</sequence>
<dbReference type="PANTHER" id="PTHR33374">
    <property type="entry name" value="ARABINOGALACTAN PROTEIN 20"/>
    <property type="match status" value="1"/>
</dbReference>
<name>K4DBP2_SOLLC</name>
<reference evidence="2" key="2">
    <citation type="submission" date="2015-06" db="UniProtKB">
        <authorList>
            <consortium name="EnsemblPlants"/>
        </authorList>
    </citation>
    <scope>IDENTIFICATION</scope>
    <source>
        <strain evidence="2">cv. Heinz 1706</strain>
    </source>
</reference>
<dbReference type="HOGENOM" id="CLU_187330_1_1_1"/>
<evidence type="ECO:0000256" key="1">
    <source>
        <dbReference type="SAM" id="Phobius"/>
    </source>
</evidence>
<proteinExistence type="predicted"/>
<dbReference type="eggNOG" id="ENOG502R5QC">
    <property type="taxonomic scope" value="Eukaryota"/>
</dbReference>
<feature type="transmembrane region" description="Helical" evidence="1">
    <location>
        <begin position="7"/>
        <end position="28"/>
    </location>
</feature>
<evidence type="ECO:0000313" key="3">
    <source>
        <dbReference type="Proteomes" id="UP000004994"/>
    </source>
</evidence>
<keyword evidence="1" id="KW-0472">Membrane</keyword>
<dbReference type="PaxDb" id="4081-Solyc12g007050.1.1"/>
<keyword evidence="1" id="KW-0812">Transmembrane</keyword>
<keyword evidence="3" id="KW-1185">Reference proteome</keyword>
<dbReference type="AlphaFoldDB" id="K4DBP2"/>